<dbReference type="Pfam" id="PF13899">
    <property type="entry name" value="Thioredoxin_7"/>
    <property type="match status" value="1"/>
</dbReference>
<dbReference type="Gene3D" id="3.40.30.10">
    <property type="entry name" value="Glutaredoxin"/>
    <property type="match status" value="1"/>
</dbReference>
<evidence type="ECO:0000313" key="4">
    <source>
        <dbReference type="Proteomes" id="UP000008641"/>
    </source>
</evidence>
<dbReference type="SUPFAM" id="SSF52833">
    <property type="entry name" value="Thioredoxin-like"/>
    <property type="match status" value="1"/>
</dbReference>
<reference evidence="4" key="2">
    <citation type="journal article" date="2011" name="Stand. Genomic Sci.">
        <title>Complete genome sequence of Weeksella virosa type strain (9751T).</title>
        <authorList>
            <person name="Lang E."/>
            <person name="Teshima H."/>
            <person name="Lucas S."/>
            <person name="Lapidus A."/>
            <person name="Hammon N."/>
            <person name="Deshpande S."/>
            <person name="Nolan M."/>
            <person name="Cheng J."/>
            <person name="Pitluck S."/>
            <person name="Liolios K."/>
            <person name="Pagani I."/>
            <person name="Mikhailova N."/>
            <person name="Ivanova N."/>
            <person name="Mavromatis K."/>
            <person name="Pati A."/>
            <person name="Tapia R."/>
            <person name="Han C."/>
            <person name="Goodwin L."/>
            <person name="Chen A."/>
            <person name="Palaniappan K."/>
            <person name="Land M."/>
            <person name="Hauser L."/>
            <person name="Chang Y."/>
            <person name="Jeffries C."/>
            <person name="Brambilla E."/>
            <person name="Kopitz M."/>
            <person name="Rohde M."/>
            <person name="Goker M."/>
            <person name="Tindall B."/>
            <person name="Detter J."/>
            <person name="Woyke T."/>
            <person name="Bristow J."/>
            <person name="Eisen J."/>
            <person name="Markowitz V."/>
            <person name="Hugenholtz P."/>
            <person name="Klenk H."/>
            <person name="Kyrpides N."/>
        </authorList>
    </citation>
    <scope>NUCLEOTIDE SEQUENCE [LARGE SCALE GENOMIC DNA]</scope>
    <source>
        <strain evidence="4">ATCC 43766 / DSM 16922 / JCM 21250 / NBRC 16016 / NCTC 11634 / CL345/78</strain>
    </source>
</reference>
<dbReference type="RefSeq" id="WP_013597811.1">
    <property type="nucleotide sequence ID" value="NC_015144.1"/>
</dbReference>
<keyword evidence="1" id="KW-0732">Signal</keyword>
<evidence type="ECO:0000256" key="1">
    <source>
        <dbReference type="SAM" id="SignalP"/>
    </source>
</evidence>
<organism evidence="3 4">
    <name type="scientific">Weeksella virosa (strain ATCC 43766 / DSM 16922 / JCM 21250 / CCUG 30538 / CDC 9751 / IAM 14551 / NBRC 16016 / NCTC 11634 / CL345/78)</name>
    <dbReference type="NCBI Taxonomy" id="865938"/>
    <lineage>
        <taxon>Bacteria</taxon>
        <taxon>Pseudomonadati</taxon>
        <taxon>Bacteroidota</taxon>
        <taxon>Flavobacteriia</taxon>
        <taxon>Flavobacteriales</taxon>
        <taxon>Weeksellaceae</taxon>
        <taxon>Weeksella</taxon>
    </lineage>
</organism>
<keyword evidence="4" id="KW-1185">Reference proteome</keyword>
<evidence type="ECO:0000313" key="3">
    <source>
        <dbReference type="EMBL" id="ADX67420.1"/>
    </source>
</evidence>
<evidence type="ECO:0000259" key="2">
    <source>
        <dbReference type="PROSITE" id="PS51352"/>
    </source>
</evidence>
<feature type="signal peptide" evidence="1">
    <location>
        <begin position="1"/>
        <end position="20"/>
    </location>
</feature>
<sequence>MRLMFFVSMFFFLVNANLSAQNTIEKNIYQPEANAEEQINQAIALAKKENKHVFVQIGGNWCPWCLTFNHLLTTNEELKNTLRDHYKVVHLNYSKENKNLPMLAKLRHPERFGFPVFVILDGNGKLLHTQNSAYLENKDGTTGHDPKIVKDFLEAWTYKALDPATYESKK</sequence>
<proteinExistence type="predicted"/>
<dbReference type="EMBL" id="CP002455">
    <property type="protein sequence ID" value="ADX67420.1"/>
    <property type="molecule type" value="Genomic_DNA"/>
</dbReference>
<protein>
    <recommendedName>
        <fullName evidence="2">Thioredoxin domain-containing protein</fullName>
    </recommendedName>
</protein>
<dbReference type="InterPro" id="IPR036249">
    <property type="entry name" value="Thioredoxin-like_sf"/>
</dbReference>
<dbReference type="HOGENOM" id="CLU_110659_2_0_10"/>
<gene>
    <name evidence="3" type="ordered locus">Weevi_0705</name>
</gene>
<feature type="chain" id="PRO_5003256387" description="Thioredoxin domain-containing protein" evidence="1">
    <location>
        <begin position="21"/>
        <end position="170"/>
    </location>
</feature>
<dbReference type="eggNOG" id="COG0526">
    <property type="taxonomic scope" value="Bacteria"/>
</dbReference>
<dbReference type="PROSITE" id="PS51352">
    <property type="entry name" value="THIOREDOXIN_2"/>
    <property type="match status" value="1"/>
</dbReference>
<dbReference type="AlphaFoldDB" id="F0P0D6"/>
<feature type="domain" description="Thioredoxin" evidence="2">
    <location>
        <begin position="14"/>
        <end position="158"/>
    </location>
</feature>
<dbReference type="KEGG" id="wvi:Weevi_0705"/>
<name>F0P0D6_WEEVC</name>
<dbReference type="InterPro" id="IPR013766">
    <property type="entry name" value="Thioredoxin_domain"/>
</dbReference>
<dbReference type="Proteomes" id="UP000008641">
    <property type="component" value="Chromosome"/>
</dbReference>
<dbReference type="STRING" id="865938.Weevi_0705"/>
<reference evidence="3 4" key="1">
    <citation type="journal article" date="2011" name="Stand. Genomic Sci.">
        <title>Complete genome sequence of Weeksella virosa type strain (9751).</title>
        <authorList>
            <person name="Lang E."/>
            <person name="Teshima H."/>
            <person name="Lucas S."/>
            <person name="Lapidus A."/>
            <person name="Hammon N."/>
            <person name="Deshpande S."/>
            <person name="Nolan M."/>
            <person name="Cheng J.F."/>
            <person name="Pitluck S."/>
            <person name="Liolios K."/>
            <person name="Pagani I."/>
            <person name="Mikhailova N."/>
            <person name="Ivanova N."/>
            <person name="Mavromatis K."/>
            <person name="Pati A."/>
            <person name="Tapia R."/>
            <person name="Han C."/>
            <person name="Goodwin L."/>
            <person name="Chen A."/>
            <person name="Palaniappan K."/>
            <person name="Land M."/>
            <person name="Hauser L."/>
            <person name="Chang Y.J."/>
            <person name="Jeffries C.D."/>
            <person name="Brambilla E.M."/>
            <person name="Kopitz M."/>
            <person name="Rohde M."/>
            <person name="Goker M."/>
            <person name="Tindall B.J."/>
            <person name="Detter J.C."/>
            <person name="Woyke T."/>
            <person name="Bristow J."/>
            <person name="Eisen J.A."/>
            <person name="Markowitz V."/>
            <person name="Hugenholtz P."/>
            <person name="Klenk H.P."/>
            <person name="Kyrpides N.C."/>
        </authorList>
    </citation>
    <scope>NUCLEOTIDE SEQUENCE [LARGE SCALE GENOMIC DNA]</scope>
    <source>
        <strain evidence="4">ATCC 43766 / DSM 16922 / JCM 21250 / NBRC 16016 / NCTC 11634 / CL345/78</strain>
    </source>
</reference>
<accession>F0P0D6</accession>